<evidence type="ECO:0000313" key="6">
    <source>
        <dbReference type="EMBL" id="TGU72230.1"/>
    </source>
</evidence>
<keyword evidence="7" id="KW-1185">Reference proteome</keyword>
<dbReference type="RefSeq" id="WP_135869717.1">
    <property type="nucleotide sequence ID" value="NZ_SRSC01000002.1"/>
</dbReference>
<dbReference type="PROSITE" id="PS50851">
    <property type="entry name" value="CHEW"/>
    <property type="match status" value="1"/>
</dbReference>
<keyword evidence="3" id="KW-0963">Cytoplasm</keyword>
<evidence type="ECO:0000256" key="2">
    <source>
        <dbReference type="ARBA" id="ARBA00021483"/>
    </source>
</evidence>
<evidence type="ECO:0000259" key="5">
    <source>
        <dbReference type="PROSITE" id="PS50851"/>
    </source>
</evidence>
<dbReference type="InterPro" id="IPR039315">
    <property type="entry name" value="CheW"/>
</dbReference>
<dbReference type="Pfam" id="PF01584">
    <property type="entry name" value="CheW"/>
    <property type="match status" value="1"/>
</dbReference>
<gene>
    <name evidence="6" type="ORF">E4633_07915</name>
</gene>
<dbReference type="SUPFAM" id="SSF50341">
    <property type="entry name" value="CheW-like"/>
    <property type="match status" value="1"/>
</dbReference>
<dbReference type="Gene3D" id="2.30.30.40">
    <property type="entry name" value="SH3 Domains"/>
    <property type="match status" value="1"/>
</dbReference>
<reference evidence="6 7" key="1">
    <citation type="submission" date="2019-04" db="EMBL/GenBank/DDBJ databases">
        <title>Geobacter oryzae sp. nov., ferric-reducing bacteria isolated from paddy soil.</title>
        <authorList>
            <person name="Xu Z."/>
            <person name="Masuda Y."/>
            <person name="Itoh H."/>
            <person name="Senoo K."/>
        </authorList>
    </citation>
    <scope>NUCLEOTIDE SEQUENCE [LARGE SCALE GENOMIC DNA]</scope>
    <source>
        <strain evidence="6 7">Red111</strain>
    </source>
</reference>
<dbReference type="AlphaFoldDB" id="A0A4S1CGL4"/>
<sequence length="165" mass="17998">MSTANLPVKKGESSSELIQLVSFNLGAEEYAVEVLKVREIIRMTPITHIPNTPPSVEGIINLRGKVIPIVSLRSRFGMNSTEDDQHTRIMVMDIDGKLMGFIVDGVSEVIRISSGEIQPPPSIAAGGVDQDFICGVIKHGEQLLLMLQLDRMFTGAEQDAFSSFA</sequence>
<dbReference type="GO" id="GO:0005829">
    <property type="term" value="C:cytosol"/>
    <property type="evidence" value="ECO:0007669"/>
    <property type="project" value="TreeGrafter"/>
</dbReference>
<evidence type="ECO:0000256" key="1">
    <source>
        <dbReference type="ARBA" id="ARBA00004496"/>
    </source>
</evidence>
<accession>A0A4S1CGL4</accession>
<dbReference type="GO" id="GO:0006935">
    <property type="term" value="P:chemotaxis"/>
    <property type="evidence" value="ECO:0007669"/>
    <property type="project" value="UniProtKB-KW"/>
</dbReference>
<dbReference type="Gene3D" id="2.40.50.180">
    <property type="entry name" value="CheA-289, Domain 4"/>
    <property type="match status" value="1"/>
</dbReference>
<evidence type="ECO:0000313" key="7">
    <source>
        <dbReference type="Proteomes" id="UP000306416"/>
    </source>
</evidence>
<dbReference type="GO" id="GO:0007165">
    <property type="term" value="P:signal transduction"/>
    <property type="evidence" value="ECO:0007669"/>
    <property type="project" value="InterPro"/>
</dbReference>
<feature type="domain" description="CheW-like" evidence="5">
    <location>
        <begin position="17"/>
        <end position="158"/>
    </location>
</feature>
<proteinExistence type="predicted"/>
<evidence type="ECO:0000256" key="4">
    <source>
        <dbReference type="ARBA" id="ARBA00022500"/>
    </source>
</evidence>
<evidence type="ECO:0000256" key="3">
    <source>
        <dbReference type="ARBA" id="ARBA00022490"/>
    </source>
</evidence>
<dbReference type="InterPro" id="IPR002545">
    <property type="entry name" value="CheW-lke_dom"/>
</dbReference>
<protein>
    <recommendedName>
        <fullName evidence="2">Chemotaxis protein CheW</fullName>
    </recommendedName>
</protein>
<dbReference type="SMART" id="SM00260">
    <property type="entry name" value="CheW"/>
    <property type="match status" value="1"/>
</dbReference>
<dbReference type="InterPro" id="IPR036061">
    <property type="entry name" value="CheW-like_dom_sf"/>
</dbReference>
<dbReference type="PANTHER" id="PTHR22617">
    <property type="entry name" value="CHEMOTAXIS SENSOR HISTIDINE KINASE-RELATED"/>
    <property type="match status" value="1"/>
</dbReference>
<dbReference type="PANTHER" id="PTHR22617:SF23">
    <property type="entry name" value="CHEMOTAXIS PROTEIN CHEW"/>
    <property type="match status" value="1"/>
</dbReference>
<keyword evidence="4" id="KW-0145">Chemotaxis</keyword>
<dbReference type="FunFam" id="2.40.50.180:FF:000002">
    <property type="entry name" value="Chemotaxis protein CheW"/>
    <property type="match status" value="1"/>
</dbReference>
<name>A0A4S1CGL4_9BACT</name>
<comment type="caution">
    <text evidence="6">The sequence shown here is derived from an EMBL/GenBank/DDBJ whole genome shotgun (WGS) entry which is preliminary data.</text>
</comment>
<dbReference type="Proteomes" id="UP000306416">
    <property type="component" value="Unassembled WGS sequence"/>
</dbReference>
<dbReference type="EMBL" id="SRSC01000002">
    <property type="protein sequence ID" value="TGU72230.1"/>
    <property type="molecule type" value="Genomic_DNA"/>
</dbReference>
<dbReference type="CDD" id="cd00732">
    <property type="entry name" value="CheW"/>
    <property type="match status" value="1"/>
</dbReference>
<comment type="subcellular location">
    <subcellularLocation>
        <location evidence="1">Cytoplasm</location>
    </subcellularLocation>
</comment>
<organism evidence="6 7">
    <name type="scientific">Geomonas terrae</name>
    <dbReference type="NCBI Taxonomy" id="2562681"/>
    <lineage>
        <taxon>Bacteria</taxon>
        <taxon>Pseudomonadati</taxon>
        <taxon>Thermodesulfobacteriota</taxon>
        <taxon>Desulfuromonadia</taxon>
        <taxon>Geobacterales</taxon>
        <taxon>Geobacteraceae</taxon>
        <taxon>Geomonas</taxon>
    </lineage>
</organism>